<sequence length="1688" mass="185014">MFKPCRSRSASVESAERSRTSGTIGAFFSEEEDGAAGYTESSMGAPPIIEDPAVIKIFGKDSRDNRKDCGIIERRRKGKKSTAPKLRTTRCSNHEENVLAGAAGTPKNSYRNRISGNGRNQSLARCEWMSRCPPSADIENNRSQIRQRQSRTRSSASRSKGRSVGKAIPSGKDKKCRKEEGSKHRRKVKAFAATLPSEELSPPSLSPPGRDHHSAAMSARERHKRAAVANVAPVRRMADQGDIGTTLKYKQVCNVIATTATPGDQCTCVMAVPMTIGDGEYSPLKPQPWWPRLAKKVTKSNLGRKVDTNGDERHASTTVKITPSEVAAMSENEAGSSLSEPAPCTVTGFVFVDPSTPVQQFRYTETAQSGYGGAGQQWRPHPLCPVHSPQSGGGQIPLSARYSMPPLEPALPAPTHYSANSCAAPWTWEQQQPLNYEELFYPPSGGSTVDDDQFYGEELAQGTWYPTQQQPPTVGWDGATTAGYTWCDGMLPNALLQPAAGPGAVPPTVLLPPASQWSAPFEQLLPQFHGQQGDSNLCHAQFAQSGVQQQPSPEGLDMSGSPSARTNDPLQIPSVLSDLGIASKWGRTVTESFEIVPRPQSTAKPTAQKNEVFFWSCQRAKPQSRRASRSSSDINASTRRASEAVPFHVCCHGNCHGRRSRNWSVPCVPQVATSLQECHAHGADLATHFINNGINAAQSAGPHACAMAACASCSHSPITVPVEVRITQQCSSSPTLYPTLVPSMVTTAPLVGGPSQPQLFEQKQSDEDMYLILPSKSGQDVLYHARHISPVLRLPSVQGVVETAGRQPYWGASAMPNASAEVGTWESEVQNAEAMKKKRDDSRHGLASRRSSMKSMQAAGQTLTANGPQKVSREPSKRASLASALDLDKLLTEPTENPVEAGEKLTSLTKQKQMPAKRVSDATELDVMFKSTRETVVDAVGLDKRSYTANRHELRSSRKPSLASGRRFLNRLELDSLKKGAETSEPGPASKRAFVDAGLNKKSTGQVEESSDISSARTERLGTEIVLQLTTLEPPSQDSTQNKSDAAVKETATVSVEHASRLESQKSSEIWRMAGLLIRRFGVITILEVSLGVKPDRTAGPTVELSYPRYLRIEDYSLGGVDTLRGAVLEAARHLGSSDDADNLVSQVMSVATTLATLAGNMTVRQVLFTEYEDVAVNMRTFIESVFGDGLRSDITVALREPHLLTDQLQALISTASVAAFINYLGFRVIVSFAALFNSNSAASLRSVLGAELVGHILPAEMNWLLCLRAVERVQPACVGKALAMQQAAAGISATNRLWLFELEDYFYKHLPRVAWMTDQSLKMIGDKLKRLYIVRAVDAASWKLCTLRPLKTLDEGSSLRMFVRAAGEYQRERLHQINKPSRPLDPGPVFDVHSRYSDALQTVYVPVGLINSSAVAKGQLQAFHAARMAVRFYKGLLPVAYEQWDSNLPDTEAPWVLNAPSRRSLDRLLECFASDFRIMSSLSFSSWVPVIREAAEDRYPLLAQTTALALAYSTFKELLRAKYHQRLDFRLQSLSDVSSEQLFFMYYALDNCESTDEIYQAMQFRTRGRLPAEYRVNLPLRHLPQFARAFRCSDSYATSTAEGQRQQMVAPERSRCDVMRWNSTVVPGGANWYRRLTQVRAKSFGGRRDSGAPADRRAGERAPVSFSGRAWMIAGRDDDAAARRWSS</sequence>
<protein>
    <submittedName>
        <fullName evidence="1">Uncharacterized protein</fullName>
    </submittedName>
</protein>
<evidence type="ECO:0000313" key="1">
    <source>
        <dbReference type="EMBL" id="KAH7965598.1"/>
    </source>
</evidence>
<name>A0ACB8DC82_DERSI</name>
<organism evidence="1 2">
    <name type="scientific">Dermacentor silvarum</name>
    <name type="common">Tick</name>
    <dbReference type="NCBI Taxonomy" id="543639"/>
    <lineage>
        <taxon>Eukaryota</taxon>
        <taxon>Metazoa</taxon>
        <taxon>Ecdysozoa</taxon>
        <taxon>Arthropoda</taxon>
        <taxon>Chelicerata</taxon>
        <taxon>Arachnida</taxon>
        <taxon>Acari</taxon>
        <taxon>Parasitiformes</taxon>
        <taxon>Ixodida</taxon>
        <taxon>Ixodoidea</taxon>
        <taxon>Ixodidae</taxon>
        <taxon>Rhipicephalinae</taxon>
        <taxon>Dermacentor</taxon>
    </lineage>
</organism>
<dbReference type="EMBL" id="CM023471">
    <property type="protein sequence ID" value="KAH7965598.1"/>
    <property type="molecule type" value="Genomic_DNA"/>
</dbReference>
<keyword evidence="2" id="KW-1185">Reference proteome</keyword>
<evidence type="ECO:0000313" key="2">
    <source>
        <dbReference type="Proteomes" id="UP000821865"/>
    </source>
</evidence>
<reference evidence="1" key="1">
    <citation type="submission" date="2020-05" db="EMBL/GenBank/DDBJ databases">
        <title>Large-scale comparative analyses of tick genomes elucidate their genetic diversity and vector capacities.</title>
        <authorList>
            <person name="Jia N."/>
            <person name="Wang J."/>
            <person name="Shi W."/>
            <person name="Du L."/>
            <person name="Sun Y."/>
            <person name="Zhan W."/>
            <person name="Jiang J."/>
            <person name="Wang Q."/>
            <person name="Zhang B."/>
            <person name="Ji P."/>
            <person name="Sakyi L.B."/>
            <person name="Cui X."/>
            <person name="Yuan T."/>
            <person name="Jiang B."/>
            <person name="Yang W."/>
            <person name="Lam T.T.-Y."/>
            <person name="Chang Q."/>
            <person name="Ding S."/>
            <person name="Wang X."/>
            <person name="Zhu J."/>
            <person name="Ruan X."/>
            <person name="Zhao L."/>
            <person name="Wei J."/>
            <person name="Que T."/>
            <person name="Du C."/>
            <person name="Cheng J."/>
            <person name="Dai P."/>
            <person name="Han X."/>
            <person name="Huang E."/>
            <person name="Gao Y."/>
            <person name="Liu J."/>
            <person name="Shao H."/>
            <person name="Ye R."/>
            <person name="Li L."/>
            <person name="Wei W."/>
            <person name="Wang X."/>
            <person name="Wang C."/>
            <person name="Yang T."/>
            <person name="Huo Q."/>
            <person name="Li W."/>
            <person name="Guo W."/>
            <person name="Chen H."/>
            <person name="Zhou L."/>
            <person name="Ni X."/>
            <person name="Tian J."/>
            <person name="Zhou Y."/>
            <person name="Sheng Y."/>
            <person name="Liu T."/>
            <person name="Pan Y."/>
            <person name="Xia L."/>
            <person name="Li J."/>
            <person name="Zhao F."/>
            <person name="Cao W."/>
        </authorList>
    </citation>
    <scope>NUCLEOTIDE SEQUENCE</scope>
    <source>
        <strain evidence="1">Dsil-2018</strain>
    </source>
</reference>
<comment type="caution">
    <text evidence="1">The sequence shown here is derived from an EMBL/GenBank/DDBJ whole genome shotgun (WGS) entry which is preliminary data.</text>
</comment>
<proteinExistence type="predicted"/>
<dbReference type="Proteomes" id="UP000821865">
    <property type="component" value="Chromosome 2"/>
</dbReference>
<accession>A0ACB8DC82</accession>
<gene>
    <name evidence="1" type="ORF">HPB49_008862</name>
</gene>